<evidence type="ECO:0000313" key="3">
    <source>
        <dbReference type="EMBL" id="NKY27774.1"/>
    </source>
</evidence>
<keyword evidence="4" id="KW-1185">Reference proteome</keyword>
<proteinExistence type="predicted"/>
<feature type="compositionally biased region" description="Pro residues" evidence="1">
    <location>
        <begin position="491"/>
        <end position="518"/>
    </location>
</feature>
<dbReference type="Gene3D" id="1.10.510.10">
    <property type="entry name" value="Transferase(Phosphotransferase) domain 1"/>
    <property type="match status" value="1"/>
</dbReference>
<dbReference type="PROSITE" id="PS50011">
    <property type="entry name" value="PROTEIN_KINASE_DOM"/>
    <property type="match status" value="1"/>
</dbReference>
<evidence type="ECO:0000259" key="2">
    <source>
        <dbReference type="PROSITE" id="PS50011"/>
    </source>
</evidence>
<dbReference type="AlphaFoldDB" id="A0A7X6R3S6"/>
<evidence type="ECO:0000313" key="4">
    <source>
        <dbReference type="Proteomes" id="UP000540698"/>
    </source>
</evidence>
<dbReference type="RefSeq" id="WP_157113920.1">
    <property type="nucleotide sequence ID" value="NZ_JAAXOS010000007.1"/>
</dbReference>
<feature type="region of interest" description="Disordered" evidence="1">
    <location>
        <begin position="438"/>
        <end position="522"/>
    </location>
</feature>
<dbReference type="InterPro" id="IPR000719">
    <property type="entry name" value="Prot_kinase_dom"/>
</dbReference>
<protein>
    <recommendedName>
        <fullName evidence="2">Protein kinase domain-containing protein</fullName>
    </recommendedName>
</protein>
<dbReference type="GO" id="GO:0005524">
    <property type="term" value="F:ATP binding"/>
    <property type="evidence" value="ECO:0007669"/>
    <property type="project" value="InterPro"/>
</dbReference>
<dbReference type="InterPro" id="IPR011009">
    <property type="entry name" value="Kinase-like_dom_sf"/>
</dbReference>
<dbReference type="GO" id="GO:0004672">
    <property type="term" value="F:protein kinase activity"/>
    <property type="evidence" value="ECO:0007669"/>
    <property type="project" value="InterPro"/>
</dbReference>
<dbReference type="Proteomes" id="UP000540698">
    <property type="component" value="Unassembled WGS sequence"/>
</dbReference>
<accession>A0A7X6R3S6</accession>
<dbReference type="Gene3D" id="3.30.200.20">
    <property type="entry name" value="Phosphorylase Kinase, domain 1"/>
    <property type="match status" value="1"/>
</dbReference>
<feature type="compositionally biased region" description="Polar residues" evidence="1">
    <location>
        <begin position="441"/>
        <end position="461"/>
    </location>
</feature>
<name>A0A7X6R3S6_9NOCA</name>
<evidence type="ECO:0000256" key="1">
    <source>
        <dbReference type="SAM" id="MobiDB-lite"/>
    </source>
</evidence>
<dbReference type="SUPFAM" id="SSF56112">
    <property type="entry name" value="Protein kinase-like (PK-like)"/>
    <property type="match status" value="1"/>
</dbReference>
<reference evidence="3 4" key="1">
    <citation type="submission" date="2020-04" db="EMBL/GenBank/DDBJ databases">
        <title>MicrobeNet Type strains.</title>
        <authorList>
            <person name="Nicholson A.C."/>
        </authorList>
    </citation>
    <scope>NUCLEOTIDE SEQUENCE [LARGE SCALE GENOMIC DNA]</scope>
    <source>
        <strain evidence="3 4">DSM 44956</strain>
    </source>
</reference>
<sequence>MSLPSLLEYQQAVLHPQYAFPRDPELQSGQPALTPMKIAAVASGGFAATFRIDNTAGGQSYAVRCFHKLGTDDALAQRYEQIARFVARNPQLDFMVNVHYDPQGIVVAGNPFPTVRMPWITGDPLGDWVDDHFDEPDKLNDVRRALANALTELHALGVAHGDLQHGNIMVGADQSITLIDYDGMYLPELAPFGAAERGHPNYQHPDRGDTTYDEEIDAFSAYVIDLSLDAISRDPDLYDRFGGGGQNLLFSAPDFADPDKSEVFAALLAGPLATRTQRLKSASTTEYKHVVRALRGEPTPPRAAKVHVRAGLDVLLANNAAALRRRQGDQVTVVGTVVRAYVTQDWRGNPIAFLNFGDYKNGDFTIVVFGAVVTELQRRHGGKTLPKLRNARVALIELVTLYENDYSTTNLTPQMVLSRANQLQVLDDATYRALVAKASASPRSQAPKQPSTPKAQTATDPSSPPPKRTVPTGAGSTTSDLLSTMMARHPAPAPPPTAPPPKPEPTYTPKPPRPPSPVPAADVPRTVHIQQPRPATWSSGTPQYGYSAQPHAVYVQRSRQLRPRSRVRTGSKVVLAFLAVVLGLAVLSSMAKDRQEPQPASAPQPVRFQSKSTNLSCVVTFEAPATVRCDADKILYQPPPAPPDCNQPRFGHSIMLSAGGGAHFPCVSDSLIDHTLPVLEYGTSRSYGPFTCDSDRYRGITCRDRTTGWGFRIERDSFELY</sequence>
<organism evidence="3 4">
    <name type="scientific">Nocardia gamkensis</name>
    <dbReference type="NCBI Taxonomy" id="352869"/>
    <lineage>
        <taxon>Bacteria</taxon>
        <taxon>Bacillati</taxon>
        <taxon>Actinomycetota</taxon>
        <taxon>Actinomycetes</taxon>
        <taxon>Mycobacteriales</taxon>
        <taxon>Nocardiaceae</taxon>
        <taxon>Nocardia</taxon>
    </lineage>
</organism>
<dbReference type="EMBL" id="JAAXOS010000007">
    <property type="protein sequence ID" value="NKY27774.1"/>
    <property type="molecule type" value="Genomic_DNA"/>
</dbReference>
<gene>
    <name evidence="3" type="ORF">HGB38_16295</name>
</gene>
<comment type="caution">
    <text evidence="3">The sequence shown here is derived from an EMBL/GenBank/DDBJ whole genome shotgun (WGS) entry which is preliminary data.</text>
</comment>
<feature type="domain" description="Protein kinase" evidence="2">
    <location>
        <begin position="35"/>
        <end position="316"/>
    </location>
</feature>